<dbReference type="Pfam" id="PF02348">
    <property type="entry name" value="CTP_transf_3"/>
    <property type="match status" value="1"/>
</dbReference>
<dbReference type="RefSeq" id="WP_241409459.1">
    <property type="nucleotide sequence ID" value="NZ_JAKZGO010000001.1"/>
</dbReference>
<name>A0ABS9V6L7_9BACT</name>
<reference evidence="1" key="1">
    <citation type="submission" date="2022-03" db="EMBL/GenBank/DDBJ databases">
        <title>De novo assembled genomes of Belliella spp. (Cyclobacteriaceae) strains.</title>
        <authorList>
            <person name="Szabo A."/>
            <person name="Korponai K."/>
            <person name="Felfoldi T."/>
        </authorList>
    </citation>
    <scope>NUCLEOTIDE SEQUENCE</scope>
    <source>
        <strain evidence="1">DSM 111903</strain>
    </source>
</reference>
<dbReference type="InterPro" id="IPR029044">
    <property type="entry name" value="Nucleotide-diphossugar_trans"/>
</dbReference>
<keyword evidence="1" id="KW-0808">Transferase</keyword>
<dbReference type="CDD" id="cd02513">
    <property type="entry name" value="CMP-NeuAc_Synthase"/>
    <property type="match status" value="1"/>
</dbReference>
<sequence length="231" mass="26476">MPNLCIIPARGGSKRIPRKNIKDFLGKPIIAYSILEAIKSSLFDEVMVSTDDKEISEIAIKYGAKVPYLRSSINSNDLATTADVIEEVLSYYAASGQCFEFACCIYPTAPFVRSENLNEGFLKLIQKKADSIFPIVQFEYPIWRGLRKNEKENVSMVWPENINERSQDLELVYHDAGQWYWLDTKSFLNSKQLFSSNSLGLELSPLQVQDIDNLHDWNIAELKYEYLQSIK</sequence>
<evidence type="ECO:0000313" key="1">
    <source>
        <dbReference type="EMBL" id="MCH7412069.1"/>
    </source>
</evidence>
<dbReference type="Proteomes" id="UP001165430">
    <property type="component" value="Unassembled WGS sequence"/>
</dbReference>
<dbReference type="NCBIfam" id="TIGR03584">
    <property type="entry name" value="PseF"/>
    <property type="match status" value="1"/>
</dbReference>
<proteinExistence type="predicted"/>
<dbReference type="PANTHER" id="PTHR21485:SF6">
    <property type="entry name" value="N-ACYLNEURAMINATE CYTIDYLYLTRANSFERASE-RELATED"/>
    <property type="match status" value="1"/>
</dbReference>
<evidence type="ECO:0000313" key="2">
    <source>
        <dbReference type="Proteomes" id="UP001165430"/>
    </source>
</evidence>
<dbReference type="GO" id="GO:0016779">
    <property type="term" value="F:nucleotidyltransferase activity"/>
    <property type="evidence" value="ECO:0007669"/>
    <property type="project" value="UniProtKB-KW"/>
</dbReference>
<dbReference type="PANTHER" id="PTHR21485">
    <property type="entry name" value="HAD SUPERFAMILY MEMBERS CMAS AND KDSC"/>
    <property type="match status" value="1"/>
</dbReference>
<comment type="caution">
    <text evidence="1">The sequence shown here is derived from an EMBL/GenBank/DDBJ whole genome shotgun (WGS) entry which is preliminary data.</text>
</comment>
<organism evidence="1 2">
    <name type="scientific">Belliella alkalica</name>
    <dbReference type="NCBI Taxonomy" id="1730871"/>
    <lineage>
        <taxon>Bacteria</taxon>
        <taxon>Pseudomonadati</taxon>
        <taxon>Bacteroidota</taxon>
        <taxon>Cytophagia</taxon>
        <taxon>Cytophagales</taxon>
        <taxon>Cyclobacteriaceae</taxon>
        <taxon>Belliella</taxon>
    </lineage>
</organism>
<keyword evidence="1" id="KW-0548">Nucleotidyltransferase</keyword>
<gene>
    <name evidence="1" type="primary">pseF</name>
    <name evidence="1" type="ORF">MM213_01130</name>
</gene>
<protein>
    <submittedName>
        <fullName evidence="1">Pseudaminic acid cytidylyltransferase</fullName>
        <ecNumber evidence="1">2.7.7.81</ecNumber>
    </submittedName>
</protein>
<keyword evidence="2" id="KW-1185">Reference proteome</keyword>
<dbReference type="Gene3D" id="3.90.550.10">
    <property type="entry name" value="Spore Coat Polysaccharide Biosynthesis Protein SpsA, Chain A"/>
    <property type="match status" value="1"/>
</dbReference>
<dbReference type="InterPro" id="IPR050793">
    <property type="entry name" value="CMP-NeuNAc_synthase"/>
</dbReference>
<dbReference type="InterPro" id="IPR020039">
    <property type="entry name" value="PseF"/>
</dbReference>
<accession>A0ABS9V6L7</accession>
<dbReference type="SUPFAM" id="SSF53448">
    <property type="entry name" value="Nucleotide-diphospho-sugar transferases"/>
    <property type="match status" value="1"/>
</dbReference>
<dbReference type="InterPro" id="IPR003329">
    <property type="entry name" value="Cytidylyl_trans"/>
</dbReference>
<dbReference type="EC" id="2.7.7.81" evidence="1"/>
<dbReference type="EMBL" id="JAKZGO010000001">
    <property type="protein sequence ID" value="MCH7412069.1"/>
    <property type="molecule type" value="Genomic_DNA"/>
</dbReference>